<dbReference type="PANTHER" id="PTHR44298">
    <property type="entry name" value="DNAJ HOMOLOG SUBFAMILY B MEMBER 11"/>
    <property type="match status" value="1"/>
</dbReference>
<dbReference type="Ensembl" id="ENSMZET00005011981.1">
    <property type="protein sequence ID" value="ENSMZEP00005011580.1"/>
    <property type="gene ID" value="ENSMZEG00005008695.1"/>
</dbReference>
<proteinExistence type="predicted"/>
<sequence>MPSGPAAFLVFTLLKALLTSCSEMTINAVDANEYKSASIRDIKKAYRKLALQLHPDRNQDDPQALDKFADLGAAYEVLSDKEKRKQYDMYGEYRLKEESYLEQAFLVKMIPHCFNNAEVQALGQHILNPAHKTQTIVTGCRYFTRCE</sequence>
<dbReference type="CDD" id="cd06257">
    <property type="entry name" value="DnaJ"/>
    <property type="match status" value="1"/>
</dbReference>
<evidence type="ECO:0000313" key="8">
    <source>
        <dbReference type="Ensembl" id="ENSMZEP00005011580.1"/>
    </source>
</evidence>
<dbReference type="GO" id="GO:0051604">
    <property type="term" value="P:protein maturation"/>
    <property type="evidence" value="ECO:0007669"/>
    <property type="project" value="TreeGrafter"/>
</dbReference>
<feature type="signal peptide" evidence="6">
    <location>
        <begin position="1"/>
        <end position="23"/>
    </location>
</feature>
<dbReference type="PRINTS" id="PR00625">
    <property type="entry name" value="JDOMAIN"/>
</dbReference>
<dbReference type="STRING" id="106582.ENSMZEP00005011580"/>
<accession>A0A3P9BNS0</accession>
<dbReference type="InterPro" id="IPR018253">
    <property type="entry name" value="DnaJ_domain_CS"/>
</dbReference>
<organism evidence="8 9">
    <name type="scientific">Maylandia zebra</name>
    <name type="common">zebra mbuna</name>
    <dbReference type="NCBI Taxonomy" id="106582"/>
    <lineage>
        <taxon>Eukaryota</taxon>
        <taxon>Metazoa</taxon>
        <taxon>Chordata</taxon>
        <taxon>Craniata</taxon>
        <taxon>Vertebrata</taxon>
        <taxon>Euteleostomi</taxon>
        <taxon>Actinopterygii</taxon>
        <taxon>Neopterygii</taxon>
        <taxon>Teleostei</taxon>
        <taxon>Neoteleostei</taxon>
        <taxon>Acanthomorphata</taxon>
        <taxon>Ovalentaria</taxon>
        <taxon>Cichlomorphae</taxon>
        <taxon>Cichliformes</taxon>
        <taxon>Cichlidae</taxon>
        <taxon>African cichlids</taxon>
        <taxon>Pseudocrenilabrinae</taxon>
        <taxon>Haplochromini</taxon>
        <taxon>Maylandia</taxon>
        <taxon>Maylandia zebra complex</taxon>
    </lineage>
</organism>
<dbReference type="PROSITE" id="PS50076">
    <property type="entry name" value="DNAJ_2"/>
    <property type="match status" value="1"/>
</dbReference>
<dbReference type="PROSITE" id="PS00636">
    <property type="entry name" value="DNAJ_1"/>
    <property type="match status" value="1"/>
</dbReference>
<dbReference type="PANTHER" id="PTHR44298:SF1">
    <property type="entry name" value="DNAJ HOMOLOG SUBFAMILY B MEMBER 11"/>
    <property type="match status" value="1"/>
</dbReference>
<dbReference type="InterPro" id="IPR001623">
    <property type="entry name" value="DnaJ_domain"/>
</dbReference>
<dbReference type="SUPFAM" id="SSF46565">
    <property type="entry name" value="Chaperone J-domain"/>
    <property type="match status" value="1"/>
</dbReference>
<keyword evidence="9" id="KW-1185">Reference proteome</keyword>
<name>A0A3P9BNS0_9CICH</name>
<evidence type="ECO:0000256" key="1">
    <source>
        <dbReference type="ARBA" id="ARBA00039611"/>
    </source>
</evidence>
<evidence type="ECO:0000259" key="7">
    <source>
        <dbReference type="PROSITE" id="PS50076"/>
    </source>
</evidence>
<comment type="function">
    <text evidence="5">As a co-chaperone for HSPA5 it is required for proper folding, trafficking or degradation of proteins. Binds directly to both unfolded proteins that are substrates for ERAD and nascent unfolded peptide chains, but dissociates from the HSPA5-unfolded protein complex before folding is completed. May help recruiting HSPA5 and other chaperones to the substrate. Stimulates HSPA5 ATPase activity. It is necessary for maturation and correct trafficking of PKD1.</text>
</comment>
<evidence type="ECO:0000313" key="9">
    <source>
        <dbReference type="Proteomes" id="UP000265160"/>
    </source>
</evidence>
<dbReference type="InterPro" id="IPR036869">
    <property type="entry name" value="J_dom_sf"/>
</dbReference>
<dbReference type="InterPro" id="IPR051736">
    <property type="entry name" value="DnaJ-B11-like"/>
</dbReference>
<reference evidence="8" key="2">
    <citation type="submission" date="2025-09" db="UniProtKB">
        <authorList>
            <consortium name="Ensembl"/>
        </authorList>
    </citation>
    <scope>IDENTIFICATION</scope>
</reference>
<feature type="chain" id="PRO_5017973936" description="DnaJ homolog subfamily B member 11" evidence="6">
    <location>
        <begin position="24"/>
        <end position="147"/>
    </location>
</feature>
<protein>
    <recommendedName>
        <fullName evidence="1">DnaJ homolog subfamily B member 11</fullName>
    </recommendedName>
    <alternativeName>
        <fullName evidence="3">ER-associated DNAJ</fullName>
    </alternativeName>
    <alternativeName>
        <fullName evidence="4">ER-associated Hsp40 co-chaperone</fullName>
    </alternativeName>
    <alternativeName>
        <fullName evidence="2">Endoplasmic reticulum DNA J domain-containing protein 3</fullName>
    </alternativeName>
</protein>
<dbReference type="Gene3D" id="1.10.287.110">
    <property type="entry name" value="DnaJ domain"/>
    <property type="match status" value="1"/>
</dbReference>
<dbReference type="SMART" id="SM00271">
    <property type="entry name" value="DnaJ"/>
    <property type="match status" value="1"/>
</dbReference>
<evidence type="ECO:0000256" key="6">
    <source>
        <dbReference type="SAM" id="SignalP"/>
    </source>
</evidence>
<keyword evidence="6" id="KW-0732">Signal</keyword>
<reference evidence="8" key="1">
    <citation type="submission" date="2025-08" db="UniProtKB">
        <authorList>
            <consortium name="Ensembl"/>
        </authorList>
    </citation>
    <scope>IDENTIFICATION</scope>
</reference>
<evidence type="ECO:0000256" key="5">
    <source>
        <dbReference type="ARBA" id="ARBA00046194"/>
    </source>
</evidence>
<evidence type="ECO:0000256" key="4">
    <source>
        <dbReference type="ARBA" id="ARBA00042329"/>
    </source>
</evidence>
<dbReference type="Proteomes" id="UP000265160">
    <property type="component" value="Unplaced"/>
</dbReference>
<dbReference type="GeneTree" id="ENSGT00940000155792"/>
<dbReference type="GO" id="GO:0051787">
    <property type="term" value="F:misfolded protein binding"/>
    <property type="evidence" value="ECO:0007669"/>
    <property type="project" value="TreeGrafter"/>
</dbReference>
<feature type="domain" description="J" evidence="7">
    <location>
        <begin position="22"/>
        <end position="91"/>
    </location>
</feature>
<dbReference type="AlphaFoldDB" id="A0A3P9BNS0"/>
<evidence type="ECO:0000256" key="2">
    <source>
        <dbReference type="ARBA" id="ARBA00041532"/>
    </source>
</evidence>
<dbReference type="GO" id="GO:0005783">
    <property type="term" value="C:endoplasmic reticulum"/>
    <property type="evidence" value="ECO:0007669"/>
    <property type="project" value="TreeGrafter"/>
</dbReference>
<dbReference type="GO" id="GO:0051082">
    <property type="term" value="F:unfolded protein binding"/>
    <property type="evidence" value="ECO:0007669"/>
    <property type="project" value="TreeGrafter"/>
</dbReference>
<dbReference type="Pfam" id="PF00226">
    <property type="entry name" value="DnaJ"/>
    <property type="match status" value="1"/>
</dbReference>
<evidence type="ECO:0000256" key="3">
    <source>
        <dbReference type="ARBA" id="ARBA00041948"/>
    </source>
</evidence>